<sequence>MPLSEELKQLIAENNLWKTRPTGTKWTSGKRWDRIQTVRKNLERLHEENEVQYAVFLTYPNPRGNPSHYLYVEGEDMKNLVKDERRFPKCFLELKPKWINPATFVLSETLVKRKRLHSDESMERDTEKSASAGPDEYNDLPAGPADDNYLPAGPAEDNDLPAGPADDNDLPAGPAEDNDMPAGPSRSYAPESGELDQLSALGTSLLHHSNVDPVNLIQEDKALFQNQEKIRFQNATEPFTYIVNNKNYRVGPARKTPHLESNADLQHHIQKRYTYAIDSDVNIYRQLEHKLNCFGNITKPKP</sequence>
<evidence type="ECO:0000256" key="1">
    <source>
        <dbReference type="SAM" id="MobiDB-lite"/>
    </source>
</evidence>
<reference evidence="2 3" key="1">
    <citation type="journal article" date="2023" name="Nucleic Acids Res.">
        <title>The hologenome of Daphnia magna reveals possible DNA methylation and microbiome-mediated evolution of the host genome.</title>
        <authorList>
            <person name="Chaturvedi A."/>
            <person name="Li X."/>
            <person name="Dhandapani V."/>
            <person name="Marshall H."/>
            <person name="Kissane S."/>
            <person name="Cuenca-Cambronero M."/>
            <person name="Asole G."/>
            <person name="Calvet F."/>
            <person name="Ruiz-Romero M."/>
            <person name="Marangio P."/>
            <person name="Guigo R."/>
            <person name="Rago D."/>
            <person name="Mirbahai L."/>
            <person name="Eastwood N."/>
            <person name="Colbourne J.K."/>
            <person name="Zhou J."/>
            <person name="Mallon E."/>
            <person name="Orsini L."/>
        </authorList>
    </citation>
    <scope>NUCLEOTIDE SEQUENCE [LARGE SCALE GENOMIC DNA]</scope>
    <source>
        <strain evidence="2">LRV0_1</strain>
    </source>
</reference>
<evidence type="ECO:0000313" key="3">
    <source>
        <dbReference type="Proteomes" id="UP001234178"/>
    </source>
</evidence>
<comment type="caution">
    <text evidence="2">The sequence shown here is derived from an EMBL/GenBank/DDBJ whole genome shotgun (WGS) entry which is preliminary data.</text>
</comment>
<feature type="region of interest" description="Disordered" evidence="1">
    <location>
        <begin position="115"/>
        <end position="192"/>
    </location>
</feature>
<feature type="compositionally biased region" description="Basic and acidic residues" evidence="1">
    <location>
        <begin position="117"/>
        <end position="128"/>
    </location>
</feature>
<gene>
    <name evidence="2" type="ORF">OUZ56_023789</name>
</gene>
<name>A0ABR0AZI2_9CRUS</name>
<organism evidence="2 3">
    <name type="scientific">Daphnia magna</name>
    <dbReference type="NCBI Taxonomy" id="35525"/>
    <lineage>
        <taxon>Eukaryota</taxon>
        <taxon>Metazoa</taxon>
        <taxon>Ecdysozoa</taxon>
        <taxon>Arthropoda</taxon>
        <taxon>Crustacea</taxon>
        <taxon>Branchiopoda</taxon>
        <taxon>Diplostraca</taxon>
        <taxon>Cladocera</taxon>
        <taxon>Anomopoda</taxon>
        <taxon>Daphniidae</taxon>
        <taxon>Daphnia</taxon>
    </lineage>
</organism>
<accession>A0ABR0AZI2</accession>
<dbReference type="Proteomes" id="UP001234178">
    <property type="component" value="Unassembled WGS sequence"/>
</dbReference>
<evidence type="ECO:0000313" key="2">
    <source>
        <dbReference type="EMBL" id="KAK4030546.1"/>
    </source>
</evidence>
<dbReference type="EMBL" id="JAOYFB010000039">
    <property type="protein sequence ID" value="KAK4030546.1"/>
    <property type="molecule type" value="Genomic_DNA"/>
</dbReference>
<proteinExistence type="predicted"/>
<keyword evidence="3" id="KW-1185">Reference proteome</keyword>
<protein>
    <submittedName>
        <fullName evidence="2">Uncharacterized protein</fullName>
    </submittedName>
</protein>